<reference evidence="1" key="2">
    <citation type="journal article" date="2022" name="New Phytol.">
        <title>Evolutionary transition to the ectomycorrhizal habit in the genomes of a hyperdiverse lineage of mushroom-forming fungi.</title>
        <authorList>
            <person name="Looney B."/>
            <person name="Miyauchi S."/>
            <person name="Morin E."/>
            <person name="Drula E."/>
            <person name="Courty P.E."/>
            <person name="Kohler A."/>
            <person name="Kuo A."/>
            <person name="LaButti K."/>
            <person name="Pangilinan J."/>
            <person name="Lipzen A."/>
            <person name="Riley R."/>
            <person name="Andreopoulos W."/>
            <person name="He G."/>
            <person name="Johnson J."/>
            <person name="Nolan M."/>
            <person name="Tritt A."/>
            <person name="Barry K.W."/>
            <person name="Grigoriev I.V."/>
            <person name="Nagy L.G."/>
            <person name="Hibbett D."/>
            <person name="Henrissat B."/>
            <person name="Matheny P.B."/>
            <person name="Labbe J."/>
            <person name="Martin F.M."/>
        </authorList>
    </citation>
    <scope>NUCLEOTIDE SEQUENCE</scope>
    <source>
        <strain evidence="1">HHB10654</strain>
    </source>
</reference>
<organism evidence="1 2">
    <name type="scientific">Artomyces pyxidatus</name>
    <dbReference type="NCBI Taxonomy" id="48021"/>
    <lineage>
        <taxon>Eukaryota</taxon>
        <taxon>Fungi</taxon>
        <taxon>Dikarya</taxon>
        <taxon>Basidiomycota</taxon>
        <taxon>Agaricomycotina</taxon>
        <taxon>Agaricomycetes</taxon>
        <taxon>Russulales</taxon>
        <taxon>Auriscalpiaceae</taxon>
        <taxon>Artomyces</taxon>
    </lineage>
</organism>
<keyword evidence="2" id="KW-1185">Reference proteome</keyword>
<evidence type="ECO:0000313" key="1">
    <source>
        <dbReference type="EMBL" id="KAI0066500.1"/>
    </source>
</evidence>
<gene>
    <name evidence="1" type="ORF">BV25DRAFT_1392685</name>
</gene>
<accession>A0ACB8TDL2</accession>
<sequence length="96" mass="10281">MLNDKFDGSTGFSIDGGIKDASHIRRLTSEHNAPMPVIDTAHQHLLTARAIHEAQARTGSTQYPVLDWSAIVAGTRVSAGLDAFDSKTHTGPVVDE</sequence>
<name>A0ACB8TDL2_9AGAM</name>
<evidence type="ECO:0000313" key="2">
    <source>
        <dbReference type="Proteomes" id="UP000814140"/>
    </source>
</evidence>
<comment type="caution">
    <text evidence="1">The sequence shown here is derived from an EMBL/GenBank/DDBJ whole genome shotgun (WGS) entry which is preliminary data.</text>
</comment>
<reference evidence="1" key="1">
    <citation type="submission" date="2021-03" db="EMBL/GenBank/DDBJ databases">
        <authorList>
            <consortium name="DOE Joint Genome Institute"/>
            <person name="Ahrendt S."/>
            <person name="Looney B.P."/>
            <person name="Miyauchi S."/>
            <person name="Morin E."/>
            <person name="Drula E."/>
            <person name="Courty P.E."/>
            <person name="Chicoki N."/>
            <person name="Fauchery L."/>
            <person name="Kohler A."/>
            <person name="Kuo A."/>
            <person name="Labutti K."/>
            <person name="Pangilinan J."/>
            <person name="Lipzen A."/>
            <person name="Riley R."/>
            <person name="Andreopoulos W."/>
            <person name="He G."/>
            <person name="Johnson J."/>
            <person name="Barry K.W."/>
            <person name="Grigoriev I.V."/>
            <person name="Nagy L."/>
            <person name="Hibbett D."/>
            <person name="Henrissat B."/>
            <person name="Matheny P.B."/>
            <person name="Labbe J."/>
            <person name="Martin F."/>
        </authorList>
    </citation>
    <scope>NUCLEOTIDE SEQUENCE</scope>
    <source>
        <strain evidence="1">HHB10654</strain>
    </source>
</reference>
<dbReference type="EMBL" id="MU277192">
    <property type="protein sequence ID" value="KAI0066500.1"/>
    <property type="molecule type" value="Genomic_DNA"/>
</dbReference>
<dbReference type="Proteomes" id="UP000814140">
    <property type="component" value="Unassembled WGS sequence"/>
</dbReference>
<proteinExistence type="predicted"/>
<protein>
    <submittedName>
        <fullName evidence="1">Uncharacterized protein</fullName>
    </submittedName>
</protein>